<dbReference type="PANTHER" id="PTHR12975">
    <property type="entry name" value="TRANSPORT PROTEIN TRAPP"/>
    <property type="match status" value="1"/>
</dbReference>
<reference evidence="2" key="2">
    <citation type="submission" date="2022-06" db="UniProtKB">
        <authorList>
            <consortium name="EnsemblMetazoa"/>
        </authorList>
    </citation>
    <scope>IDENTIFICATION</scope>
    <source>
        <strain evidence="2">PS312</strain>
    </source>
</reference>
<dbReference type="OrthoDB" id="203724at2759"/>
<dbReference type="Proteomes" id="UP000005239">
    <property type="component" value="Unassembled WGS sequence"/>
</dbReference>
<accession>A0A2A6BN78</accession>
<dbReference type="InterPro" id="IPR024420">
    <property type="entry name" value="TRAPP_III_complex_Trs85"/>
</dbReference>
<evidence type="ECO:0000256" key="1">
    <source>
        <dbReference type="SAM" id="MobiDB-lite"/>
    </source>
</evidence>
<feature type="region of interest" description="Disordered" evidence="1">
    <location>
        <begin position="409"/>
        <end position="440"/>
    </location>
</feature>
<dbReference type="EnsemblMetazoa" id="PPA35885.1">
    <property type="protein sequence ID" value="PPA35885.1"/>
    <property type="gene ID" value="WBGene00274254"/>
</dbReference>
<organism evidence="2 3">
    <name type="scientific">Pristionchus pacificus</name>
    <name type="common">Parasitic nematode worm</name>
    <dbReference type="NCBI Taxonomy" id="54126"/>
    <lineage>
        <taxon>Eukaryota</taxon>
        <taxon>Metazoa</taxon>
        <taxon>Ecdysozoa</taxon>
        <taxon>Nematoda</taxon>
        <taxon>Chromadorea</taxon>
        <taxon>Rhabditida</taxon>
        <taxon>Rhabditina</taxon>
        <taxon>Diplogasteromorpha</taxon>
        <taxon>Diplogasteroidea</taxon>
        <taxon>Neodiplogasteridae</taxon>
        <taxon>Pristionchus</taxon>
    </lineage>
</organism>
<accession>A0A8R1YR51</accession>
<dbReference type="AlphaFoldDB" id="A0A2A6BN78"/>
<dbReference type="Pfam" id="PF12739">
    <property type="entry name" value="TRAPPC-Trs85"/>
    <property type="match status" value="1"/>
</dbReference>
<gene>
    <name evidence="2" type="primary">WBGene00274254</name>
</gene>
<evidence type="ECO:0000313" key="2">
    <source>
        <dbReference type="EnsemblMetazoa" id="PPA35885.1"/>
    </source>
</evidence>
<reference evidence="3" key="1">
    <citation type="journal article" date="2008" name="Nat. Genet.">
        <title>The Pristionchus pacificus genome provides a unique perspective on nematode lifestyle and parasitism.</title>
        <authorList>
            <person name="Dieterich C."/>
            <person name="Clifton S.W."/>
            <person name="Schuster L.N."/>
            <person name="Chinwalla A."/>
            <person name="Delehaunty K."/>
            <person name="Dinkelacker I."/>
            <person name="Fulton L."/>
            <person name="Fulton R."/>
            <person name="Godfrey J."/>
            <person name="Minx P."/>
            <person name="Mitreva M."/>
            <person name="Roeseler W."/>
            <person name="Tian H."/>
            <person name="Witte H."/>
            <person name="Yang S.P."/>
            <person name="Wilson R.K."/>
            <person name="Sommer R.J."/>
        </authorList>
    </citation>
    <scope>NUCLEOTIDE SEQUENCE [LARGE SCALE GENOMIC DNA]</scope>
    <source>
        <strain evidence="3">PS312</strain>
    </source>
</reference>
<feature type="compositionally biased region" description="Gly residues" evidence="1">
    <location>
        <begin position="409"/>
        <end position="435"/>
    </location>
</feature>
<protein>
    <submittedName>
        <fullName evidence="2">Uncharacterized protein</fullName>
    </submittedName>
</protein>
<sequence length="764" mass="80928">QRYNMAGAGWAPIQGAAPCCALLASRGADELVASKGFVSMSQLLAPFATTTVNVRDPSTGMTVSSKITLDVRDLRKDGFLLSHTVLPHVLHEALLAPSPAGVWSVDGSLKQFNDALAQWAEPVDQETFRSYLSCLFFVSTRDENPLAALSQLIQLQHSQQHSSDGISLAPSHCARPAWTTPATLKHYVVVYEGSEEQRSREIFSQMCSTYGIESCSQLRLDGVRTAANGDEGFGSPDPWSSRLPAYRILEAGLERARLSLIEKAAAAAAAPTSPSTPSMGITTISSSYSISSAASASPSTVLPPTTTTTYAAVAAADGASVPHAPILDPLSPVGGPPLSPESRWMGADSRRVTTQADKDACARLIEEYARNCLVPHAERVMRTLNEAVAGRRGISRSLASGMKKWFGGGGSSGSGSGGGGGAGGEKNGTGGGGGANVSYSPEAPQMQMRRLADLAFLFGLNAFAHSQYQAVKKEFAADNAWLHHALALEMSAYSLHLAHPQLTAAQFRCDYVENALGGLLQNGARWTSLLRAGLAAARIHTHLDQHTQAAAQLVRLTTVENDNAVGVALWSAAGSFARAKMHRKAAFYRFLAAHRWSKGGQPSLQLAAAAAAFPEYVGKRWSLAECHLGARRAREVAASDEDGAPPWIVRVTDAAQARVSKGQRLAECYTFNMGGGGGVSHLFVAYHAQQSPGQLVLKAANAGILPLKDLPAPMLLHQDALQVLLLLREGCHHTALVASRAPFSAARYSSSAATERLYCTKSIV</sequence>
<name>A0A2A6BN78_PRIPA</name>
<dbReference type="PANTHER" id="PTHR12975:SF6">
    <property type="entry name" value="TRAFFICKING PROTEIN PARTICLE COMPLEX SUBUNIT 8"/>
    <property type="match status" value="1"/>
</dbReference>
<proteinExistence type="predicted"/>
<evidence type="ECO:0000313" key="3">
    <source>
        <dbReference type="Proteomes" id="UP000005239"/>
    </source>
</evidence>
<keyword evidence="3" id="KW-1185">Reference proteome</keyword>
<feature type="region of interest" description="Disordered" evidence="1">
    <location>
        <begin position="326"/>
        <end position="351"/>
    </location>
</feature>